<sequence>MKASGSERHRYLVEEDDADDDDGSKTSVTELKDNKLYTDRNITLKQAKLKVKRFYWPLMLPKSVKVEDVVAVYHEPHSRRDLRIFRDWGLSVAGVHWAADGRRVFWTNPKRSNVTLKLRKEKIHIGFTVEHIEEFIEVLRPLLPQNVPIESEFPYFKKSEGEYQRLTT</sequence>
<dbReference type="WBParaSite" id="PSAMB.scaffold1132size35536.g11213.t1">
    <property type="protein sequence ID" value="PSAMB.scaffold1132size35536.g11213.t1"/>
    <property type="gene ID" value="PSAMB.scaffold1132size35536.g11213"/>
</dbReference>
<evidence type="ECO:0000256" key="1">
    <source>
        <dbReference type="SAM" id="MobiDB-lite"/>
    </source>
</evidence>
<organism evidence="2 3">
    <name type="scientific">Plectus sambesii</name>
    <dbReference type="NCBI Taxonomy" id="2011161"/>
    <lineage>
        <taxon>Eukaryota</taxon>
        <taxon>Metazoa</taxon>
        <taxon>Ecdysozoa</taxon>
        <taxon>Nematoda</taxon>
        <taxon>Chromadorea</taxon>
        <taxon>Plectida</taxon>
        <taxon>Plectina</taxon>
        <taxon>Plectoidea</taxon>
        <taxon>Plectidae</taxon>
        <taxon>Plectus</taxon>
    </lineage>
</organism>
<evidence type="ECO:0000313" key="2">
    <source>
        <dbReference type="Proteomes" id="UP000887566"/>
    </source>
</evidence>
<feature type="compositionally biased region" description="Basic and acidic residues" evidence="1">
    <location>
        <begin position="1"/>
        <end position="13"/>
    </location>
</feature>
<keyword evidence="2" id="KW-1185">Reference proteome</keyword>
<evidence type="ECO:0000313" key="3">
    <source>
        <dbReference type="WBParaSite" id="PSAMB.scaffold1132size35536.g11213.t1"/>
    </source>
</evidence>
<feature type="region of interest" description="Disordered" evidence="1">
    <location>
        <begin position="1"/>
        <end position="25"/>
    </location>
</feature>
<accession>A0A914UNR8</accession>
<dbReference type="Proteomes" id="UP000887566">
    <property type="component" value="Unplaced"/>
</dbReference>
<reference evidence="3" key="1">
    <citation type="submission" date="2022-11" db="UniProtKB">
        <authorList>
            <consortium name="WormBaseParasite"/>
        </authorList>
    </citation>
    <scope>IDENTIFICATION</scope>
</reference>
<dbReference type="PANTHER" id="PTHR35373:SF4">
    <property type="entry name" value="PEPTIDASE_M16_M DOMAIN-CONTAINING PROTEIN"/>
    <property type="match status" value="1"/>
</dbReference>
<name>A0A914UNR8_9BILA</name>
<dbReference type="AlphaFoldDB" id="A0A914UNR8"/>
<dbReference type="PANTHER" id="PTHR35373">
    <property type="entry name" value="PROTEIN CBG16894"/>
    <property type="match status" value="1"/>
</dbReference>
<protein>
    <submittedName>
        <fullName evidence="3">Uncharacterized protein</fullName>
    </submittedName>
</protein>
<proteinExistence type="predicted"/>